<dbReference type="InterPro" id="IPR005225">
    <property type="entry name" value="Small_GTP-bd"/>
</dbReference>
<evidence type="ECO:0000313" key="4">
    <source>
        <dbReference type="EMBL" id="OHT09055.1"/>
    </source>
</evidence>
<dbReference type="PROSITE" id="PS51420">
    <property type="entry name" value="RHO"/>
    <property type="match status" value="1"/>
</dbReference>
<dbReference type="VEuPathDB" id="TrichDB:TRFO_04621"/>
<accession>A0A1J4KCA8</accession>
<dbReference type="SMART" id="SM00176">
    <property type="entry name" value="RAN"/>
    <property type="match status" value="1"/>
</dbReference>
<dbReference type="Gene3D" id="3.40.50.300">
    <property type="entry name" value="P-loop containing nucleotide triphosphate hydrolases"/>
    <property type="match status" value="1"/>
</dbReference>
<name>A0A1J4KCA8_9EUKA</name>
<evidence type="ECO:0000256" key="3">
    <source>
        <dbReference type="ARBA" id="ARBA00023134"/>
    </source>
</evidence>
<dbReference type="PANTHER" id="PTHR47979">
    <property type="entry name" value="DRAB11-RELATED"/>
    <property type="match status" value="1"/>
</dbReference>
<dbReference type="NCBIfam" id="TIGR00231">
    <property type="entry name" value="small_GTP"/>
    <property type="match status" value="1"/>
</dbReference>
<dbReference type="Pfam" id="PF00071">
    <property type="entry name" value="Ras"/>
    <property type="match status" value="1"/>
</dbReference>
<dbReference type="InterPro" id="IPR027417">
    <property type="entry name" value="P-loop_NTPase"/>
</dbReference>
<dbReference type="GO" id="GO:0003924">
    <property type="term" value="F:GTPase activity"/>
    <property type="evidence" value="ECO:0007669"/>
    <property type="project" value="InterPro"/>
</dbReference>
<dbReference type="CDD" id="cd00154">
    <property type="entry name" value="Rab"/>
    <property type="match status" value="1"/>
</dbReference>
<keyword evidence="2" id="KW-0547">Nucleotide-binding</keyword>
<dbReference type="SMART" id="SM00175">
    <property type="entry name" value="RAB"/>
    <property type="match status" value="1"/>
</dbReference>
<dbReference type="Proteomes" id="UP000179807">
    <property type="component" value="Unassembled WGS sequence"/>
</dbReference>
<dbReference type="SUPFAM" id="SSF52540">
    <property type="entry name" value="P-loop containing nucleoside triphosphate hydrolases"/>
    <property type="match status" value="1"/>
</dbReference>
<evidence type="ECO:0000256" key="2">
    <source>
        <dbReference type="ARBA" id="ARBA00022741"/>
    </source>
</evidence>
<dbReference type="InterPro" id="IPR001806">
    <property type="entry name" value="Small_GTPase"/>
</dbReference>
<proteinExistence type="inferred from homology"/>
<organism evidence="4 5">
    <name type="scientific">Tritrichomonas foetus</name>
    <dbReference type="NCBI Taxonomy" id="1144522"/>
    <lineage>
        <taxon>Eukaryota</taxon>
        <taxon>Metamonada</taxon>
        <taxon>Parabasalia</taxon>
        <taxon>Tritrichomonadida</taxon>
        <taxon>Tritrichomonadidae</taxon>
        <taxon>Tritrichomonas</taxon>
    </lineage>
</organism>
<keyword evidence="3" id="KW-0342">GTP-binding</keyword>
<dbReference type="PRINTS" id="PR00449">
    <property type="entry name" value="RASTRNSFRMNG"/>
</dbReference>
<reference evidence="4" key="1">
    <citation type="submission" date="2016-10" db="EMBL/GenBank/DDBJ databases">
        <authorList>
            <person name="Benchimol M."/>
            <person name="Almeida L.G."/>
            <person name="Vasconcelos A.T."/>
            <person name="Perreira-Neves A."/>
            <person name="Rosa I.A."/>
            <person name="Tasca T."/>
            <person name="Bogo M.R."/>
            <person name="de Souza W."/>
        </authorList>
    </citation>
    <scope>NUCLEOTIDE SEQUENCE [LARGE SCALE GENOMIC DNA]</scope>
    <source>
        <strain evidence="4">K</strain>
    </source>
</reference>
<dbReference type="FunFam" id="3.40.50.300:FF:001072">
    <property type="entry name" value="Rab family GTPase"/>
    <property type="match status" value="1"/>
</dbReference>
<sequence>MCINGIPLPLKKETKYTNPVKVNLFNNRIQSFKQMESSEDQLSFKFVLVGDSAVGKTAMCKQFCEHKFDENQPQTVGLEFGTRTFDIEGTKIKLQIWDTAGQEKFHSITRNYFRSSMAVFLVFDVTNRDSFSHLGIWADDAMKLSPPTSIKVLVGNKTDLASKRAVSTAEAQDFAEQNGLKFFETSALSGDRIEDTFLETAHDVYKKYVEGKIEAGPPPDKVVDVVVLKKEENQQQSCC</sequence>
<dbReference type="OrthoDB" id="9989112at2759"/>
<dbReference type="EMBL" id="MLAK01000649">
    <property type="protein sequence ID" value="OHT09055.1"/>
    <property type="molecule type" value="Genomic_DNA"/>
</dbReference>
<dbReference type="PROSITE" id="PS51419">
    <property type="entry name" value="RAB"/>
    <property type="match status" value="1"/>
</dbReference>
<evidence type="ECO:0000313" key="5">
    <source>
        <dbReference type="Proteomes" id="UP000179807"/>
    </source>
</evidence>
<evidence type="ECO:0000256" key="1">
    <source>
        <dbReference type="ARBA" id="ARBA00006270"/>
    </source>
</evidence>
<dbReference type="SMART" id="SM00174">
    <property type="entry name" value="RHO"/>
    <property type="match status" value="1"/>
</dbReference>
<dbReference type="GO" id="GO:0005525">
    <property type="term" value="F:GTP binding"/>
    <property type="evidence" value="ECO:0007669"/>
    <property type="project" value="UniProtKB-KW"/>
</dbReference>
<dbReference type="AlphaFoldDB" id="A0A1J4KCA8"/>
<keyword evidence="5" id="KW-1185">Reference proteome</keyword>
<comment type="caution">
    <text evidence="4">The sequence shown here is derived from an EMBL/GenBank/DDBJ whole genome shotgun (WGS) entry which is preliminary data.</text>
</comment>
<gene>
    <name evidence="4" type="primary">RAB14</name>
    <name evidence="4" type="ORF">TRFO_04621</name>
</gene>
<dbReference type="RefSeq" id="XP_068362191.1">
    <property type="nucleotide sequence ID" value="XM_068492009.1"/>
</dbReference>
<dbReference type="PROSITE" id="PS51421">
    <property type="entry name" value="RAS"/>
    <property type="match status" value="1"/>
</dbReference>
<dbReference type="SMART" id="SM00173">
    <property type="entry name" value="RAS"/>
    <property type="match status" value="1"/>
</dbReference>
<dbReference type="InterPro" id="IPR050209">
    <property type="entry name" value="Rab_GTPases_membrane_traffic"/>
</dbReference>
<dbReference type="GeneID" id="94826713"/>
<protein>
    <submittedName>
        <fullName evidence="4">Ras-related protein Rab-14</fullName>
    </submittedName>
</protein>
<comment type="similarity">
    <text evidence="1">Belongs to the small GTPase superfamily. Rab family.</text>
</comment>